<dbReference type="PRINTS" id="PR00040">
    <property type="entry name" value="HTHMERR"/>
</dbReference>
<dbReference type="GO" id="GO:0003700">
    <property type="term" value="F:DNA-binding transcription factor activity"/>
    <property type="evidence" value="ECO:0007669"/>
    <property type="project" value="InterPro"/>
</dbReference>
<proteinExistence type="predicted"/>
<protein>
    <submittedName>
        <fullName evidence="6">MerR family transcriptional regulator</fullName>
    </submittedName>
</protein>
<dbReference type="CDD" id="cd00592">
    <property type="entry name" value="HTH_MerR-like"/>
    <property type="match status" value="1"/>
</dbReference>
<dbReference type="PANTHER" id="PTHR30204">
    <property type="entry name" value="REDOX-CYCLING DRUG-SENSING TRANSCRIPTIONAL ACTIVATOR SOXR"/>
    <property type="match status" value="1"/>
</dbReference>
<dbReference type="Pfam" id="PF13411">
    <property type="entry name" value="MerR_1"/>
    <property type="match status" value="1"/>
</dbReference>
<keyword evidence="7" id="KW-1185">Reference proteome</keyword>
<evidence type="ECO:0000256" key="2">
    <source>
        <dbReference type="ARBA" id="ARBA00023015"/>
    </source>
</evidence>
<dbReference type="GO" id="GO:0003677">
    <property type="term" value="F:DNA binding"/>
    <property type="evidence" value="ECO:0007669"/>
    <property type="project" value="UniProtKB-KW"/>
</dbReference>
<dbReference type="InterPro" id="IPR000551">
    <property type="entry name" value="MerR-type_HTH_dom"/>
</dbReference>
<keyword evidence="2" id="KW-0805">Transcription regulation</keyword>
<reference evidence="6 7" key="1">
    <citation type="submission" date="2020-08" db="EMBL/GenBank/DDBJ databases">
        <title>Genome sequence of Nocardioides mesophilus KACC 16243T.</title>
        <authorList>
            <person name="Hyun D.-W."/>
            <person name="Bae J.-W."/>
        </authorList>
    </citation>
    <scope>NUCLEOTIDE SEQUENCE [LARGE SCALE GENOMIC DNA]</scope>
    <source>
        <strain evidence="6 7">KACC 16243</strain>
    </source>
</reference>
<dbReference type="Gene3D" id="1.10.1660.10">
    <property type="match status" value="1"/>
</dbReference>
<gene>
    <name evidence="6" type="ORF">H9L09_09525</name>
</gene>
<accession>A0A7G9RFZ3</accession>
<evidence type="ECO:0000313" key="7">
    <source>
        <dbReference type="Proteomes" id="UP000515947"/>
    </source>
</evidence>
<dbReference type="EMBL" id="CP060713">
    <property type="protein sequence ID" value="QNN54518.1"/>
    <property type="molecule type" value="Genomic_DNA"/>
</dbReference>
<evidence type="ECO:0000256" key="1">
    <source>
        <dbReference type="ARBA" id="ARBA00022491"/>
    </source>
</evidence>
<keyword evidence="1" id="KW-0678">Repressor</keyword>
<dbReference type="InterPro" id="IPR009061">
    <property type="entry name" value="DNA-bd_dom_put_sf"/>
</dbReference>
<keyword evidence="3" id="KW-0238">DNA-binding</keyword>
<dbReference type="InterPro" id="IPR047057">
    <property type="entry name" value="MerR_fam"/>
</dbReference>
<keyword evidence="4" id="KW-0804">Transcription</keyword>
<name>A0A7G9RFZ3_9ACTN</name>
<dbReference type="PROSITE" id="PS50937">
    <property type="entry name" value="HTH_MERR_2"/>
    <property type="match status" value="1"/>
</dbReference>
<sequence>MKSSARSVTPTWSVGELAGRFGLATHVLRHWEDVGLLAPARDGAGRRRYGPDELVRVAAILRSKSAGMSLEQIRALLHGDAHGRHQVLEAHVAELDRRMAEMELSREMTLHALRCRAHDIATCPNFARSVQDLIEGQPATIS</sequence>
<evidence type="ECO:0000256" key="3">
    <source>
        <dbReference type="ARBA" id="ARBA00023125"/>
    </source>
</evidence>
<dbReference type="SUPFAM" id="SSF46955">
    <property type="entry name" value="Putative DNA-binding domain"/>
    <property type="match status" value="1"/>
</dbReference>
<dbReference type="Proteomes" id="UP000515947">
    <property type="component" value="Chromosome"/>
</dbReference>
<dbReference type="RefSeq" id="WP_187580358.1">
    <property type="nucleotide sequence ID" value="NZ_CP060713.1"/>
</dbReference>
<dbReference type="KEGG" id="nmes:H9L09_09525"/>
<evidence type="ECO:0000256" key="4">
    <source>
        <dbReference type="ARBA" id="ARBA00023163"/>
    </source>
</evidence>
<evidence type="ECO:0000313" key="6">
    <source>
        <dbReference type="EMBL" id="QNN54518.1"/>
    </source>
</evidence>
<dbReference type="AlphaFoldDB" id="A0A7G9RFZ3"/>
<organism evidence="6 7">
    <name type="scientific">Nocardioides mesophilus</name>
    <dbReference type="NCBI Taxonomy" id="433659"/>
    <lineage>
        <taxon>Bacteria</taxon>
        <taxon>Bacillati</taxon>
        <taxon>Actinomycetota</taxon>
        <taxon>Actinomycetes</taxon>
        <taxon>Propionibacteriales</taxon>
        <taxon>Nocardioidaceae</taxon>
        <taxon>Nocardioides</taxon>
    </lineage>
</organism>
<dbReference type="SMART" id="SM00422">
    <property type="entry name" value="HTH_MERR"/>
    <property type="match status" value="1"/>
</dbReference>
<dbReference type="PANTHER" id="PTHR30204:SF69">
    <property type="entry name" value="MERR-FAMILY TRANSCRIPTIONAL REGULATOR"/>
    <property type="match status" value="1"/>
</dbReference>
<evidence type="ECO:0000259" key="5">
    <source>
        <dbReference type="PROSITE" id="PS50937"/>
    </source>
</evidence>
<feature type="domain" description="HTH merR-type" evidence="5">
    <location>
        <begin position="11"/>
        <end position="79"/>
    </location>
</feature>